<dbReference type="SUPFAM" id="SSF52833">
    <property type="entry name" value="Thioredoxin-like"/>
    <property type="match status" value="1"/>
</dbReference>
<sequence>MDFGAALCLLKDGEKVFFVDLHSGGGALRNPTRIPLTGPSQPYHSAEARFNIPLRTGPFRTAPAYVALPKSTEGYPLKPNQAMLIVGDRSYVTGDAKLPNRKLQVRFSFDPDTGTTDLKHATEWFDTNGDGKFDATPGSAEVGIPSTTLPTFHVDDLWLQTASLDLNTRKLVLKVVSADKQRIELVVDGKVPNFNYRDFSGETHQLSDIKAKYILLDFWATWCVPCVADLPSRKEAYDRFHVKGFEILGMNADAEVDKPKKLMQKLNASWPEAKPDQDMLQNLFHITAWPTLVLIDGNGTIVSTSQTDHLPLSGQNLDITLGNLLP</sequence>
<keyword evidence="2" id="KW-0201">Cytochrome c-type biogenesis</keyword>
<organism evidence="6">
    <name type="scientific">Tunturiibacter psychrotolerans</name>
    <dbReference type="NCBI Taxonomy" id="3069686"/>
    <lineage>
        <taxon>Bacteria</taxon>
        <taxon>Pseudomonadati</taxon>
        <taxon>Acidobacteriota</taxon>
        <taxon>Terriglobia</taxon>
        <taxon>Terriglobales</taxon>
        <taxon>Acidobacteriaceae</taxon>
        <taxon>Tunturiibacter</taxon>
    </lineage>
</organism>
<dbReference type="EMBL" id="CP132942">
    <property type="protein sequence ID" value="XCB34148.1"/>
    <property type="molecule type" value="Genomic_DNA"/>
</dbReference>
<gene>
    <name evidence="6" type="ORF">RBB77_04450</name>
</gene>
<dbReference type="InterPro" id="IPR000866">
    <property type="entry name" value="AhpC/TSA"/>
</dbReference>
<accession>A0AAU7ZT31</accession>
<evidence type="ECO:0000313" key="6">
    <source>
        <dbReference type="EMBL" id="XCB34148.1"/>
    </source>
</evidence>
<keyword evidence="4" id="KW-0676">Redox-active center</keyword>
<evidence type="ECO:0000256" key="4">
    <source>
        <dbReference type="ARBA" id="ARBA00023284"/>
    </source>
</evidence>
<name>A0AAU7ZT31_9BACT</name>
<evidence type="ECO:0000259" key="5">
    <source>
        <dbReference type="PROSITE" id="PS51352"/>
    </source>
</evidence>
<dbReference type="PANTHER" id="PTHR42852:SF6">
    <property type="entry name" value="THIOL:DISULFIDE INTERCHANGE PROTEIN DSBE"/>
    <property type="match status" value="1"/>
</dbReference>
<evidence type="ECO:0000256" key="3">
    <source>
        <dbReference type="ARBA" id="ARBA00023157"/>
    </source>
</evidence>
<reference evidence="6" key="1">
    <citation type="submission" date="2023-08" db="EMBL/GenBank/DDBJ databases">
        <authorList>
            <person name="Messyasz A."/>
            <person name="Mannisto M.K."/>
            <person name="Kerkhof L.J."/>
            <person name="Haggblom M."/>
        </authorList>
    </citation>
    <scope>NUCLEOTIDE SEQUENCE</scope>
    <source>
        <strain evidence="6">X5P6</strain>
    </source>
</reference>
<dbReference type="CDD" id="cd02966">
    <property type="entry name" value="TlpA_like_family"/>
    <property type="match status" value="1"/>
</dbReference>
<dbReference type="Gene3D" id="3.40.30.10">
    <property type="entry name" value="Glutaredoxin"/>
    <property type="match status" value="1"/>
</dbReference>
<dbReference type="InterPro" id="IPR050553">
    <property type="entry name" value="Thioredoxin_ResA/DsbE_sf"/>
</dbReference>
<dbReference type="Pfam" id="PF00578">
    <property type="entry name" value="AhpC-TSA"/>
    <property type="match status" value="1"/>
</dbReference>
<dbReference type="InterPro" id="IPR036249">
    <property type="entry name" value="Thioredoxin-like_sf"/>
</dbReference>
<dbReference type="PROSITE" id="PS51352">
    <property type="entry name" value="THIOREDOXIN_2"/>
    <property type="match status" value="1"/>
</dbReference>
<dbReference type="InterPro" id="IPR013766">
    <property type="entry name" value="Thioredoxin_domain"/>
</dbReference>
<comment type="subcellular location">
    <subcellularLocation>
        <location evidence="1">Cell envelope</location>
    </subcellularLocation>
</comment>
<dbReference type="GO" id="GO:0016491">
    <property type="term" value="F:oxidoreductase activity"/>
    <property type="evidence" value="ECO:0007669"/>
    <property type="project" value="InterPro"/>
</dbReference>
<reference evidence="6" key="2">
    <citation type="journal article" date="2024" name="Environ. Microbiol.">
        <title>Genome analysis and description of Tunturibacter gen. nov. expands the diversity of Terriglobia in tundra soils.</title>
        <authorList>
            <person name="Messyasz A."/>
            <person name="Mannisto M.K."/>
            <person name="Kerkhof L.J."/>
            <person name="Haggblom M.M."/>
        </authorList>
    </citation>
    <scope>NUCLEOTIDE SEQUENCE</scope>
    <source>
        <strain evidence="6">X5P6</strain>
    </source>
</reference>
<dbReference type="KEGG" id="tpsc:RBB77_04450"/>
<evidence type="ECO:0000256" key="1">
    <source>
        <dbReference type="ARBA" id="ARBA00004196"/>
    </source>
</evidence>
<dbReference type="GO" id="GO:0030313">
    <property type="term" value="C:cell envelope"/>
    <property type="evidence" value="ECO:0007669"/>
    <property type="project" value="UniProtKB-SubCell"/>
</dbReference>
<dbReference type="RefSeq" id="WP_353065011.1">
    <property type="nucleotide sequence ID" value="NZ_CP132942.1"/>
</dbReference>
<dbReference type="AlphaFoldDB" id="A0AAU7ZT31"/>
<protein>
    <submittedName>
        <fullName evidence="6">TlpA disulfide reductase family protein</fullName>
    </submittedName>
</protein>
<keyword evidence="3" id="KW-1015">Disulfide bond</keyword>
<dbReference type="GO" id="GO:0016209">
    <property type="term" value="F:antioxidant activity"/>
    <property type="evidence" value="ECO:0007669"/>
    <property type="project" value="InterPro"/>
</dbReference>
<dbReference type="PANTHER" id="PTHR42852">
    <property type="entry name" value="THIOL:DISULFIDE INTERCHANGE PROTEIN DSBE"/>
    <property type="match status" value="1"/>
</dbReference>
<evidence type="ECO:0000256" key="2">
    <source>
        <dbReference type="ARBA" id="ARBA00022748"/>
    </source>
</evidence>
<dbReference type="GO" id="GO:0017004">
    <property type="term" value="P:cytochrome complex assembly"/>
    <property type="evidence" value="ECO:0007669"/>
    <property type="project" value="UniProtKB-KW"/>
</dbReference>
<proteinExistence type="predicted"/>
<feature type="domain" description="Thioredoxin" evidence="5">
    <location>
        <begin position="185"/>
        <end position="326"/>
    </location>
</feature>